<evidence type="ECO:0000256" key="6">
    <source>
        <dbReference type="ARBA" id="ARBA00023244"/>
    </source>
</evidence>
<dbReference type="CDD" id="cd11642">
    <property type="entry name" value="SUMT"/>
    <property type="match status" value="1"/>
</dbReference>
<keyword evidence="3 9" id="KW-0489">Methyltransferase</keyword>
<evidence type="ECO:0000256" key="1">
    <source>
        <dbReference type="ARBA" id="ARBA00005879"/>
    </source>
</evidence>
<dbReference type="PROSITE" id="PS00839">
    <property type="entry name" value="SUMT_1"/>
    <property type="match status" value="1"/>
</dbReference>
<comment type="caution">
    <text evidence="9">The sequence shown here is derived from an EMBL/GenBank/DDBJ whole genome shotgun (WGS) entry which is preliminary data.</text>
</comment>
<dbReference type="Pfam" id="PF00590">
    <property type="entry name" value="TP_methylase"/>
    <property type="match status" value="1"/>
</dbReference>
<feature type="domain" description="Tetrapyrrole methylase" evidence="8">
    <location>
        <begin position="10"/>
        <end position="218"/>
    </location>
</feature>
<dbReference type="Proteomes" id="UP000191680">
    <property type="component" value="Unassembled WGS sequence"/>
</dbReference>
<protein>
    <recommendedName>
        <fullName evidence="2">uroporphyrinogen-III C-methyltransferase</fullName>
        <ecNumber evidence="2">2.1.1.107</ecNumber>
    </recommendedName>
</protein>
<gene>
    <name evidence="9" type="ORF">BUL40_09550</name>
</gene>
<comment type="similarity">
    <text evidence="1">Belongs to the precorrin methyltransferase family.</text>
</comment>
<dbReference type="NCBIfam" id="NF004790">
    <property type="entry name" value="PRK06136.1"/>
    <property type="match status" value="1"/>
</dbReference>
<sequence>MKAIDREARISLVGAGPGAEDLITVRGLRTLQDADVVLYDALVSEKLVAEIPAGIKKIYVGKRCGQHSLNQQEINTLLVESAFTYGHAVRLKGGDPYVFGRATEEIAYANTFGIPVNVVPGVSSVTAVAASQGIPITKRGVSSSFWVVTATTKDGSFSKDLSLAAQSSATLIILMGIRKMKALSEVLLQHKGAGTPFAVLQNGTLENESCAMGTLGTMAEVSNTIDFTQPGILIIGDVVAEHNFFFEDDIQRVLDSVL</sequence>
<organism evidence="9 10">
    <name type="scientific">Croceivirga radicis</name>
    <dbReference type="NCBI Taxonomy" id="1929488"/>
    <lineage>
        <taxon>Bacteria</taxon>
        <taxon>Pseudomonadati</taxon>
        <taxon>Bacteroidota</taxon>
        <taxon>Flavobacteriia</taxon>
        <taxon>Flavobacteriales</taxon>
        <taxon>Flavobacteriaceae</taxon>
        <taxon>Croceivirga</taxon>
    </lineage>
</organism>
<evidence type="ECO:0000256" key="5">
    <source>
        <dbReference type="ARBA" id="ARBA00022691"/>
    </source>
</evidence>
<evidence type="ECO:0000256" key="3">
    <source>
        <dbReference type="ARBA" id="ARBA00022603"/>
    </source>
</evidence>
<evidence type="ECO:0000313" key="9">
    <source>
        <dbReference type="EMBL" id="OQD42752.1"/>
    </source>
</evidence>
<dbReference type="GO" id="GO:0004851">
    <property type="term" value="F:uroporphyrin-III C-methyltransferase activity"/>
    <property type="evidence" value="ECO:0007669"/>
    <property type="project" value="UniProtKB-EC"/>
</dbReference>
<dbReference type="InterPro" id="IPR014777">
    <property type="entry name" value="4pyrrole_Mease_sub1"/>
</dbReference>
<dbReference type="InterPro" id="IPR003043">
    <property type="entry name" value="Uropor_MeTrfase_CS"/>
</dbReference>
<dbReference type="InterPro" id="IPR035996">
    <property type="entry name" value="4pyrrol_Methylase_sf"/>
</dbReference>
<dbReference type="EC" id="2.1.1.107" evidence="2"/>
<dbReference type="Gene3D" id="3.40.1010.10">
    <property type="entry name" value="Cobalt-precorrin-4 Transmethylase, Domain 1"/>
    <property type="match status" value="1"/>
</dbReference>
<dbReference type="FunFam" id="3.40.1010.10:FF:000001">
    <property type="entry name" value="Siroheme synthase"/>
    <property type="match status" value="1"/>
</dbReference>
<dbReference type="InterPro" id="IPR050161">
    <property type="entry name" value="Siro_Cobalamin_biosynth"/>
</dbReference>
<accession>A0A1V6LRE7</accession>
<dbReference type="SUPFAM" id="SSF53790">
    <property type="entry name" value="Tetrapyrrole methylase"/>
    <property type="match status" value="1"/>
</dbReference>
<evidence type="ECO:0000256" key="7">
    <source>
        <dbReference type="ARBA" id="ARBA00025705"/>
    </source>
</evidence>
<comment type="pathway">
    <text evidence="7">Porphyrin-containing compound metabolism; siroheme biosynthesis; precorrin-2 from uroporphyrinogen III: step 1/1.</text>
</comment>
<dbReference type="InterPro" id="IPR014776">
    <property type="entry name" value="4pyrrole_Mease_sub2"/>
</dbReference>
<keyword evidence="6" id="KW-0627">Porphyrin biosynthesis</keyword>
<dbReference type="GO" id="GO:0019354">
    <property type="term" value="P:siroheme biosynthetic process"/>
    <property type="evidence" value="ECO:0007669"/>
    <property type="project" value="InterPro"/>
</dbReference>
<dbReference type="Gene3D" id="3.30.950.10">
    <property type="entry name" value="Methyltransferase, Cobalt-precorrin-4 Transmethylase, Domain 2"/>
    <property type="match status" value="1"/>
</dbReference>
<dbReference type="EMBL" id="MTBC01000005">
    <property type="protein sequence ID" value="OQD42752.1"/>
    <property type="molecule type" value="Genomic_DNA"/>
</dbReference>
<dbReference type="InterPro" id="IPR006366">
    <property type="entry name" value="CobA/CysG_C"/>
</dbReference>
<dbReference type="NCBIfam" id="TIGR01469">
    <property type="entry name" value="cobA_cysG_Cterm"/>
    <property type="match status" value="1"/>
</dbReference>
<dbReference type="PANTHER" id="PTHR45790">
    <property type="entry name" value="SIROHEME SYNTHASE-RELATED"/>
    <property type="match status" value="1"/>
</dbReference>
<evidence type="ECO:0000256" key="2">
    <source>
        <dbReference type="ARBA" id="ARBA00012162"/>
    </source>
</evidence>
<name>A0A1V6LRE7_9FLAO</name>
<evidence type="ECO:0000313" key="10">
    <source>
        <dbReference type="Proteomes" id="UP000191680"/>
    </source>
</evidence>
<dbReference type="AlphaFoldDB" id="A0A1V6LRE7"/>
<dbReference type="RefSeq" id="WP_080319070.1">
    <property type="nucleotide sequence ID" value="NZ_MTBC01000005.1"/>
</dbReference>
<dbReference type="GO" id="GO:0032259">
    <property type="term" value="P:methylation"/>
    <property type="evidence" value="ECO:0007669"/>
    <property type="project" value="UniProtKB-KW"/>
</dbReference>
<keyword evidence="4 9" id="KW-0808">Transferase</keyword>
<evidence type="ECO:0000256" key="4">
    <source>
        <dbReference type="ARBA" id="ARBA00022679"/>
    </source>
</evidence>
<reference evidence="9 10" key="1">
    <citation type="submission" date="2016-12" db="EMBL/GenBank/DDBJ databases">
        <authorList>
            <person name="Song W.-J."/>
            <person name="Kurnit D.M."/>
        </authorList>
    </citation>
    <scope>NUCLEOTIDE SEQUENCE [LARGE SCALE GENOMIC DNA]</scope>
    <source>
        <strain evidence="9 10">HSG9</strain>
    </source>
</reference>
<dbReference type="OrthoDB" id="9815856at2"/>
<evidence type="ECO:0000259" key="8">
    <source>
        <dbReference type="Pfam" id="PF00590"/>
    </source>
</evidence>
<proteinExistence type="inferred from homology"/>
<keyword evidence="10" id="KW-1185">Reference proteome</keyword>
<keyword evidence="5" id="KW-0949">S-adenosyl-L-methionine</keyword>
<dbReference type="InterPro" id="IPR000878">
    <property type="entry name" value="4pyrrol_Mease"/>
</dbReference>
<dbReference type="PANTHER" id="PTHR45790:SF3">
    <property type="entry name" value="S-ADENOSYL-L-METHIONINE-DEPENDENT UROPORPHYRINOGEN III METHYLTRANSFERASE, CHLOROPLASTIC"/>
    <property type="match status" value="1"/>
</dbReference>